<protein>
    <submittedName>
        <fullName evidence="1">Uncharacterized protein</fullName>
    </submittedName>
</protein>
<organism evidence="1 2">
    <name type="scientific">Vibrio cholerae</name>
    <dbReference type="NCBI Taxonomy" id="666"/>
    <lineage>
        <taxon>Bacteria</taxon>
        <taxon>Pseudomonadati</taxon>
        <taxon>Pseudomonadota</taxon>
        <taxon>Gammaproteobacteria</taxon>
        <taxon>Vibrionales</taxon>
        <taxon>Vibrionaceae</taxon>
        <taxon>Vibrio</taxon>
    </lineage>
</organism>
<comment type="caution">
    <text evidence="1">The sequence shown here is derived from an EMBL/GenBank/DDBJ whole genome shotgun (WGS) entry which is preliminary data.</text>
</comment>
<dbReference type="Proteomes" id="UP000471242">
    <property type="component" value="Unassembled WGS sequence"/>
</dbReference>
<sequence length="142" mass="16872">MALQLQVGRGKAIEYEVAAMNTAASQDMHKPELRLWLYSRHTKSHPQFSWIPTYCRFRVRHHQIAITNSLGYWRYRIGLERVTRVKLHPQFRRYVLLLKRLFDWRFYTKPRFSSVETCQPPAATFRGSSQCTDPTKGLKPLF</sequence>
<dbReference type="AlphaFoldDB" id="A0A2V4NZG2"/>
<evidence type="ECO:0000313" key="2">
    <source>
        <dbReference type="Proteomes" id="UP000471242"/>
    </source>
</evidence>
<gene>
    <name evidence="1" type="ORF">D6U24_05955</name>
</gene>
<evidence type="ECO:0000313" key="1">
    <source>
        <dbReference type="EMBL" id="MVD22898.1"/>
    </source>
</evidence>
<proteinExistence type="predicted"/>
<accession>A0A2V4NZG2</accession>
<dbReference type="EMBL" id="QZRB01000007">
    <property type="protein sequence ID" value="MVD22898.1"/>
    <property type="molecule type" value="Genomic_DNA"/>
</dbReference>
<name>A0A2V4NZG2_VIBCL</name>
<reference evidence="1 2" key="1">
    <citation type="submission" date="2018-09" db="EMBL/GenBank/DDBJ databases">
        <title>Genomic epidemiology reveals two lineages of Vibrio cholerae that can cause global cholera epidemics despite absence of cholera toxin gene.</title>
        <authorList>
            <person name="Wang H."/>
            <person name="Zen W."/>
            <person name="Yu H."/>
            <person name="Zhang W."/>
            <person name="Pan J."/>
            <person name="Yang C."/>
            <person name="Cui Y."/>
        </authorList>
    </citation>
    <scope>NUCLEOTIDE SEQUENCE [LARGE SCALE GENOMIC DNA]</scope>
    <source>
        <strain evidence="1 2">00-1_S85</strain>
    </source>
</reference>